<accession>A0A246B9Y8</accession>
<dbReference type="Proteomes" id="UP000197587">
    <property type="component" value="Unassembled WGS sequence"/>
</dbReference>
<dbReference type="EMBL" id="JASZ02000009">
    <property type="protein sequence ID" value="OWK98465.1"/>
    <property type="molecule type" value="Genomic_DNA"/>
</dbReference>
<gene>
    <name evidence="2" type="ORF">AP75_05595</name>
</gene>
<dbReference type="GO" id="GO:0004497">
    <property type="term" value="F:monooxygenase activity"/>
    <property type="evidence" value="ECO:0007669"/>
    <property type="project" value="UniProtKB-KW"/>
</dbReference>
<organism evidence="2 3">
    <name type="scientific">Kaistella haifensis DSM 19056</name>
    <dbReference type="NCBI Taxonomy" id="1450526"/>
    <lineage>
        <taxon>Bacteria</taxon>
        <taxon>Pseudomonadati</taxon>
        <taxon>Bacteroidota</taxon>
        <taxon>Flavobacteriia</taxon>
        <taxon>Flavobacteriales</taxon>
        <taxon>Weeksellaceae</taxon>
        <taxon>Chryseobacterium group</taxon>
        <taxon>Kaistella</taxon>
    </lineage>
</organism>
<feature type="transmembrane region" description="Helical" evidence="1">
    <location>
        <begin position="31"/>
        <end position="52"/>
    </location>
</feature>
<keyword evidence="1" id="KW-0812">Transmembrane</keyword>
<dbReference type="RefSeq" id="WP_088263794.1">
    <property type="nucleotide sequence ID" value="NZ_JASZ02000009.1"/>
</dbReference>
<proteinExistence type="predicted"/>
<reference evidence="2 3" key="2">
    <citation type="submission" date="2017-05" db="EMBL/GenBank/DDBJ databases">
        <title>Genome of Chryseobacterium haifense.</title>
        <authorList>
            <person name="Newman J.D."/>
        </authorList>
    </citation>
    <scope>NUCLEOTIDE SEQUENCE [LARGE SCALE GENOMIC DNA]</scope>
    <source>
        <strain evidence="2 3">DSM 19056</strain>
    </source>
</reference>
<keyword evidence="1" id="KW-1133">Transmembrane helix</keyword>
<evidence type="ECO:0000313" key="2">
    <source>
        <dbReference type="EMBL" id="OWK98465.1"/>
    </source>
</evidence>
<keyword evidence="2" id="KW-0503">Monooxygenase</keyword>
<feature type="transmembrane region" description="Helical" evidence="1">
    <location>
        <begin position="84"/>
        <end position="107"/>
    </location>
</feature>
<protein>
    <submittedName>
        <fullName evidence="2">Beta-carotene 15,15'-monooxygenase</fullName>
    </submittedName>
</protein>
<sequence>MTSFQEFSQQKNPERSSGEIISHAFEMYKGIFLYALLAMVLYFVVSFIVQPISGFDSREFSEVISSSDGDFSSVNVWSVPGLKLYYGLSGLLSLVLAPLYVGLIYMANKYNFNQPLQVSDLFIGYKQNFLNIVLYSLVSSVLMGIAFMMCVIPGFLVLPFFLLGYPILLFENASFGEALGKSFKIAKENYGVLLGASVLGLLISLAGVVLCGIGIIATALFYFAVMYSAYCAFCGTPRQIEYKN</sequence>
<feature type="transmembrane region" description="Helical" evidence="1">
    <location>
        <begin position="152"/>
        <end position="170"/>
    </location>
</feature>
<keyword evidence="1" id="KW-0472">Membrane</keyword>
<reference evidence="2 3" key="1">
    <citation type="submission" date="2014-01" db="EMBL/GenBank/DDBJ databases">
        <authorList>
            <consortium name="Genome Consortium for Active Teaching"/>
            <person name="Sontag T.C."/>
            <person name="Newman J.D."/>
        </authorList>
    </citation>
    <scope>NUCLEOTIDE SEQUENCE [LARGE SCALE GENOMIC DNA]</scope>
    <source>
        <strain evidence="2 3">DSM 19056</strain>
    </source>
</reference>
<keyword evidence="2" id="KW-0560">Oxidoreductase</keyword>
<keyword evidence="3" id="KW-1185">Reference proteome</keyword>
<evidence type="ECO:0000313" key="3">
    <source>
        <dbReference type="Proteomes" id="UP000197587"/>
    </source>
</evidence>
<feature type="transmembrane region" description="Helical" evidence="1">
    <location>
        <begin position="191"/>
        <end position="224"/>
    </location>
</feature>
<dbReference type="AlphaFoldDB" id="A0A246B9Y8"/>
<feature type="transmembrane region" description="Helical" evidence="1">
    <location>
        <begin position="128"/>
        <end position="146"/>
    </location>
</feature>
<name>A0A246B9Y8_9FLAO</name>
<comment type="caution">
    <text evidence="2">The sequence shown here is derived from an EMBL/GenBank/DDBJ whole genome shotgun (WGS) entry which is preliminary data.</text>
</comment>
<evidence type="ECO:0000256" key="1">
    <source>
        <dbReference type="SAM" id="Phobius"/>
    </source>
</evidence>